<dbReference type="SMART" id="SM00382">
    <property type="entry name" value="AAA"/>
    <property type="match status" value="1"/>
</dbReference>
<feature type="transmembrane region" description="Helical" evidence="8">
    <location>
        <begin position="107"/>
        <end position="131"/>
    </location>
</feature>
<organism evidence="11 12">
    <name type="scientific">Collybiopsis confluens</name>
    <dbReference type="NCBI Taxonomy" id="2823264"/>
    <lineage>
        <taxon>Eukaryota</taxon>
        <taxon>Fungi</taxon>
        <taxon>Dikarya</taxon>
        <taxon>Basidiomycota</taxon>
        <taxon>Agaricomycotina</taxon>
        <taxon>Agaricomycetes</taxon>
        <taxon>Agaricomycetidae</taxon>
        <taxon>Agaricales</taxon>
        <taxon>Marasmiineae</taxon>
        <taxon>Omphalotaceae</taxon>
        <taxon>Collybiopsis</taxon>
    </lineage>
</organism>
<dbReference type="SUPFAM" id="SSF52540">
    <property type="entry name" value="P-loop containing nucleoside triphosphate hydrolases"/>
    <property type="match status" value="1"/>
</dbReference>
<keyword evidence="12" id="KW-1185">Reference proteome</keyword>
<evidence type="ECO:0000256" key="8">
    <source>
        <dbReference type="SAM" id="Phobius"/>
    </source>
</evidence>
<dbReference type="InterPro" id="IPR050173">
    <property type="entry name" value="ABC_transporter_C-like"/>
</dbReference>
<dbReference type="Pfam" id="PF00005">
    <property type="entry name" value="ABC_tran"/>
    <property type="match status" value="1"/>
</dbReference>
<evidence type="ECO:0000259" key="10">
    <source>
        <dbReference type="PROSITE" id="PS50929"/>
    </source>
</evidence>
<evidence type="ECO:0000313" key="12">
    <source>
        <dbReference type="Proteomes" id="UP000518752"/>
    </source>
</evidence>
<dbReference type="GO" id="GO:0005524">
    <property type="term" value="F:ATP binding"/>
    <property type="evidence" value="ECO:0007669"/>
    <property type="project" value="UniProtKB-KW"/>
</dbReference>
<dbReference type="InterPro" id="IPR003593">
    <property type="entry name" value="AAA+_ATPase"/>
</dbReference>
<dbReference type="PROSITE" id="PS50929">
    <property type="entry name" value="ABC_TM1F"/>
    <property type="match status" value="1"/>
</dbReference>
<keyword evidence="4" id="KW-0547">Nucleotide-binding</keyword>
<dbReference type="Proteomes" id="UP000518752">
    <property type="component" value="Unassembled WGS sequence"/>
</dbReference>
<dbReference type="PROSITE" id="PS50893">
    <property type="entry name" value="ABC_TRANSPORTER_2"/>
    <property type="match status" value="1"/>
</dbReference>
<evidence type="ECO:0000256" key="4">
    <source>
        <dbReference type="ARBA" id="ARBA00022741"/>
    </source>
</evidence>
<evidence type="ECO:0000256" key="5">
    <source>
        <dbReference type="ARBA" id="ARBA00022840"/>
    </source>
</evidence>
<feature type="domain" description="ABC transporter" evidence="9">
    <location>
        <begin position="273"/>
        <end position="506"/>
    </location>
</feature>
<gene>
    <name evidence="11" type="ORF">D9757_003343</name>
</gene>
<dbReference type="GO" id="GO:0016887">
    <property type="term" value="F:ATP hydrolysis activity"/>
    <property type="evidence" value="ECO:0007669"/>
    <property type="project" value="InterPro"/>
</dbReference>
<dbReference type="EMBL" id="JAACJN010000007">
    <property type="protein sequence ID" value="KAF5392014.1"/>
    <property type="molecule type" value="Genomic_DNA"/>
</dbReference>
<name>A0A8H5HZ18_9AGAR</name>
<keyword evidence="2" id="KW-0813">Transport</keyword>
<evidence type="ECO:0000256" key="7">
    <source>
        <dbReference type="ARBA" id="ARBA00023136"/>
    </source>
</evidence>
<dbReference type="GO" id="GO:0140359">
    <property type="term" value="F:ABC-type transporter activity"/>
    <property type="evidence" value="ECO:0007669"/>
    <property type="project" value="InterPro"/>
</dbReference>
<dbReference type="SUPFAM" id="SSF90123">
    <property type="entry name" value="ABC transporter transmembrane region"/>
    <property type="match status" value="1"/>
</dbReference>
<evidence type="ECO:0000313" key="11">
    <source>
        <dbReference type="EMBL" id="KAF5392014.1"/>
    </source>
</evidence>
<dbReference type="InterPro" id="IPR036640">
    <property type="entry name" value="ABC1_TM_sf"/>
</dbReference>
<comment type="caution">
    <text evidence="11">The sequence shown here is derived from an EMBL/GenBank/DDBJ whole genome shotgun (WGS) entry which is preliminary data.</text>
</comment>
<evidence type="ECO:0000256" key="3">
    <source>
        <dbReference type="ARBA" id="ARBA00022692"/>
    </source>
</evidence>
<proteinExistence type="predicted"/>
<protein>
    <recommendedName>
        <fullName evidence="13">P-loop containing nucleoside triphosphate hydrolase protein</fullName>
    </recommendedName>
</protein>
<dbReference type="PANTHER" id="PTHR24223">
    <property type="entry name" value="ATP-BINDING CASSETTE SUB-FAMILY C"/>
    <property type="match status" value="1"/>
</dbReference>
<dbReference type="OrthoDB" id="6500128at2759"/>
<evidence type="ECO:0008006" key="13">
    <source>
        <dbReference type="Google" id="ProtNLM"/>
    </source>
</evidence>
<dbReference type="Gene3D" id="1.20.1560.10">
    <property type="entry name" value="ABC transporter type 1, transmembrane domain"/>
    <property type="match status" value="1"/>
</dbReference>
<dbReference type="Gene3D" id="3.40.50.300">
    <property type="entry name" value="P-loop containing nucleotide triphosphate hydrolases"/>
    <property type="match status" value="1"/>
</dbReference>
<reference evidence="11 12" key="1">
    <citation type="journal article" date="2020" name="ISME J.">
        <title>Uncovering the hidden diversity of litter-decomposition mechanisms in mushroom-forming fungi.</title>
        <authorList>
            <person name="Floudas D."/>
            <person name="Bentzer J."/>
            <person name="Ahren D."/>
            <person name="Johansson T."/>
            <person name="Persson P."/>
            <person name="Tunlid A."/>
        </authorList>
    </citation>
    <scope>NUCLEOTIDE SEQUENCE [LARGE SCALE GENOMIC DNA]</scope>
    <source>
        <strain evidence="11 12">CBS 406.79</strain>
    </source>
</reference>
<accession>A0A8H5HZ18</accession>
<keyword evidence="5" id="KW-0067">ATP-binding</keyword>
<feature type="transmembrane region" description="Helical" evidence="8">
    <location>
        <begin position="9"/>
        <end position="36"/>
    </location>
</feature>
<keyword evidence="3 8" id="KW-0812">Transmembrane</keyword>
<comment type="subcellular location">
    <subcellularLocation>
        <location evidence="1">Membrane</location>
        <topology evidence="1">Multi-pass membrane protein</topology>
    </subcellularLocation>
</comment>
<keyword evidence="6 8" id="KW-1133">Transmembrane helix</keyword>
<dbReference type="CDD" id="cd03244">
    <property type="entry name" value="ABCC_MRP_domain2"/>
    <property type="match status" value="1"/>
</dbReference>
<dbReference type="CDD" id="cd18604">
    <property type="entry name" value="ABC_6TM_VMR1_D2_like"/>
    <property type="match status" value="1"/>
</dbReference>
<dbReference type="InterPro" id="IPR011527">
    <property type="entry name" value="ABC1_TM_dom"/>
</dbReference>
<dbReference type="PANTHER" id="PTHR24223:SF356">
    <property type="entry name" value="ATP-BINDING CASSETTE TRANSPORTER ABC4"/>
    <property type="match status" value="1"/>
</dbReference>
<evidence type="ECO:0000259" key="9">
    <source>
        <dbReference type="PROSITE" id="PS50893"/>
    </source>
</evidence>
<dbReference type="FunFam" id="3.40.50.300:FF:000838">
    <property type="entry name" value="ABC multidrug transporter (Eurofung)"/>
    <property type="match status" value="1"/>
</dbReference>
<dbReference type="InterPro" id="IPR027417">
    <property type="entry name" value="P-loop_NTPase"/>
</dbReference>
<feature type="domain" description="ABC transmembrane type-1" evidence="10">
    <location>
        <begin position="1"/>
        <end position="217"/>
    </location>
</feature>
<sequence>MEGSGSVPVLLYLAGYGAVVISTVIVNCFTALNYIYGTTRASDYIHKRLVASVLRTTIRWLDRTPVSRIMTRSTQDINAIDNSLASSLRDFVDVCIRLLSRLGAVIFFSPIFLIPGFFILVIGVCCGSVYFKAQMSVKREMSIAKAPVLGHFGSTIAGLASIRAYGAQQLFITEMQTRTDRHSRIARIFNNLQRWMAVRIDFLIAIFTSSLAWYLVYVLHQSASVTGFSLNMAVQCFGSSNVERIGSYLTIEQEPQPHPSGKPPAYWPSSGTLRVERLSARYSPDGPEVLHQISFDIKSGERIGIVGRTGSGKSSLTLSLLRCIYTTGEIFYDGISINKLNLDALRSQITIIPQIPELISGNLRENLDPFEEYEDLELNQALESAGLNALQEDLPEKDRITLDTMVSSGGNNFSLGQRQILALARAIVRKSKLLILDEDYRTDTIIQSSLRNQLGGEVTLITIAHRLQTIMDADRIMVLDAGSIVEFDAPSVLLENTKGYLRALVDESHDRDILMKMVESKSH</sequence>
<keyword evidence="7 8" id="KW-0472">Membrane</keyword>
<evidence type="ECO:0000256" key="1">
    <source>
        <dbReference type="ARBA" id="ARBA00004141"/>
    </source>
</evidence>
<dbReference type="InterPro" id="IPR003439">
    <property type="entry name" value="ABC_transporter-like_ATP-bd"/>
</dbReference>
<dbReference type="AlphaFoldDB" id="A0A8H5HZ18"/>
<evidence type="ECO:0000256" key="2">
    <source>
        <dbReference type="ARBA" id="ARBA00022448"/>
    </source>
</evidence>
<feature type="transmembrane region" description="Helical" evidence="8">
    <location>
        <begin position="200"/>
        <end position="219"/>
    </location>
</feature>
<dbReference type="GO" id="GO:0016020">
    <property type="term" value="C:membrane"/>
    <property type="evidence" value="ECO:0007669"/>
    <property type="project" value="UniProtKB-SubCell"/>
</dbReference>
<dbReference type="Pfam" id="PF00664">
    <property type="entry name" value="ABC_membrane"/>
    <property type="match status" value="1"/>
</dbReference>
<evidence type="ECO:0000256" key="6">
    <source>
        <dbReference type="ARBA" id="ARBA00022989"/>
    </source>
</evidence>